<dbReference type="InterPro" id="IPR057207">
    <property type="entry name" value="FBXL15_LRR"/>
</dbReference>
<evidence type="ECO:0000259" key="2">
    <source>
        <dbReference type="Pfam" id="PF25372"/>
    </source>
</evidence>
<reference evidence="3 4" key="1">
    <citation type="submission" date="2023-12" db="EMBL/GenBank/DDBJ databases">
        <title>A high-quality genome assembly for Dillenia turbinata (Dilleniales).</title>
        <authorList>
            <person name="Chanderbali A."/>
        </authorList>
    </citation>
    <scope>NUCLEOTIDE SEQUENCE [LARGE SCALE GENOMIC DNA]</scope>
    <source>
        <strain evidence="3">LSX21</strain>
        <tissue evidence="3">Leaf</tissue>
    </source>
</reference>
<proteinExistence type="predicted"/>
<dbReference type="Pfam" id="PF25372">
    <property type="entry name" value="DUF7885"/>
    <property type="match status" value="1"/>
</dbReference>
<dbReference type="GO" id="GO:0031146">
    <property type="term" value="P:SCF-dependent proteasomal ubiquitin-dependent protein catabolic process"/>
    <property type="evidence" value="ECO:0007669"/>
    <property type="project" value="TreeGrafter"/>
</dbReference>
<comment type="caution">
    <text evidence="3">The sequence shown here is derived from an EMBL/GenBank/DDBJ whole genome shotgun (WGS) entry which is preliminary data.</text>
</comment>
<gene>
    <name evidence="3" type="ORF">RJ641_024367</name>
</gene>
<dbReference type="InterPro" id="IPR001611">
    <property type="entry name" value="Leu-rich_rpt"/>
</dbReference>
<dbReference type="SUPFAM" id="SSF52047">
    <property type="entry name" value="RNI-like"/>
    <property type="match status" value="3"/>
</dbReference>
<organism evidence="3 4">
    <name type="scientific">Dillenia turbinata</name>
    <dbReference type="NCBI Taxonomy" id="194707"/>
    <lineage>
        <taxon>Eukaryota</taxon>
        <taxon>Viridiplantae</taxon>
        <taxon>Streptophyta</taxon>
        <taxon>Embryophyta</taxon>
        <taxon>Tracheophyta</taxon>
        <taxon>Spermatophyta</taxon>
        <taxon>Magnoliopsida</taxon>
        <taxon>eudicotyledons</taxon>
        <taxon>Gunneridae</taxon>
        <taxon>Pentapetalae</taxon>
        <taxon>Dilleniales</taxon>
        <taxon>Dilleniaceae</taxon>
        <taxon>Dillenia</taxon>
    </lineage>
</organism>
<evidence type="ECO:0000313" key="3">
    <source>
        <dbReference type="EMBL" id="KAK6912274.1"/>
    </source>
</evidence>
<dbReference type="GO" id="GO:0019005">
    <property type="term" value="C:SCF ubiquitin ligase complex"/>
    <property type="evidence" value="ECO:0007669"/>
    <property type="project" value="TreeGrafter"/>
</dbReference>
<name>A0AAN8UGD1_9MAGN</name>
<feature type="domain" description="F-box/LRR-repeat protein 15-like leucin rich repeat" evidence="2">
    <location>
        <begin position="352"/>
        <end position="532"/>
    </location>
</feature>
<dbReference type="Gene3D" id="3.80.10.10">
    <property type="entry name" value="Ribonuclease Inhibitor"/>
    <property type="match status" value="3"/>
</dbReference>
<dbReference type="Pfam" id="PF13516">
    <property type="entry name" value="LRR_6"/>
    <property type="match status" value="1"/>
</dbReference>
<dbReference type="InterPro" id="IPR001810">
    <property type="entry name" value="F-box_dom"/>
</dbReference>
<dbReference type="InterPro" id="IPR032675">
    <property type="entry name" value="LRR_dom_sf"/>
</dbReference>
<dbReference type="PANTHER" id="PTHR13318">
    <property type="entry name" value="PARTNER OF PAIRED, ISOFORM B-RELATED"/>
    <property type="match status" value="1"/>
</dbReference>
<keyword evidence="4" id="KW-1185">Reference proteome</keyword>
<dbReference type="SMART" id="SM00367">
    <property type="entry name" value="LRR_CC"/>
    <property type="match status" value="12"/>
</dbReference>
<evidence type="ECO:0008006" key="5">
    <source>
        <dbReference type="Google" id="ProtNLM"/>
    </source>
</evidence>
<dbReference type="AlphaFoldDB" id="A0AAN8UGD1"/>
<dbReference type="PANTHER" id="PTHR13318:SF106">
    <property type="entry name" value="F-BOX_LRR-REPEAT PROTEIN 2"/>
    <property type="match status" value="1"/>
</dbReference>
<accession>A0AAN8UGD1</accession>
<evidence type="ECO:0000313" key="4">
    <source>
        <dbReference type="Proteomes" id="UP001370490"/>
    </source>
</evidence>
<evidence type="ECO:0000259" key="1">
    <source>
        <dbReference type="Pfam" id="PF00646"/>
    </source>
</evidence>
<sequence>MSKFYEDLPEECWELIVNRLDHYRYLESLSLLSKRFLSLTNRLRFNLTVSDPLILNLNTLPKLLLRFPQLKHVKFSDFHGDLDLVLSQIARSGLYIETLDISGQERVPIDGIRELGKNMKSLKSLICSKMRVLEDRDVVAIAESLPWLEELDIGCSDEGIEFGSNVSDASIEVISNKAKHLKRISLSGNCLITDNSLKMLSLGCGFLREIEILNCCCVTENGIGFVLGHSHCLVSISTCVFPGPHSSLSRMENAVVSAKNLQSLELSRMAISDHLLDLIAASCLPLKSFALSHCFNSTAFGVFSILRAYPLLVYLNLEGAHFLTDRLISDWSDCLPDLRSIKLSYCWKLTNSTLFILASHCPLLEEIEMGQTSLGKENFDVVRGRSYSIRSLKLPQNEYLDDESLTTFAATCPNLGLLDVKNCSGVTDRGVREALENCADIRHLDVSGCEGVMGLGLNMDVSKLNLEVLQAKGSSICDEGLVNIGKWGSRLLQLDLEQCVRVTTTGVKGLMENCRELRKINLQNCPNVSAAMLAWMVFSMPMLRKMILPRNQVLTESQRSLFLRHGCLVCNA</sequence>
<protein>
    <recommendedName>
        <fullName evidence="5">F-box domain-containing protein</fullName>
    </recommendedName>
</protein>
<dbReference type="Pfam" id="PF00646">
    <property type="entry name" value="F-box"/>
    <property type="match status" value="1"/>
</dbReference>
<feature type="domain" description="F-box" evidence="1">
    <location>
        <begin position="7"/>
        <end position="46"/>
    </location>
</feature>
<dbReference type="Proteomes" id="UP001370490">
    <property type="component" value="Unassembled WGS sequence"/>
</dbReference>
<dbReference type="InterPro" id="IPR006553">
    <property type="entry name" value="Leu-rich_rpt_Cys-con_subtyp"/>
</dbReference>
<dbReference type="EMBL" id="JBAMMX010000028">
    <property type="protein sequence ID" value="KAK6912274.1"/>
    <property type="molecule type" value="Genomic_DNA"/>
</dbReference>